<sequence length="188" mass="20898">MASTARGPYTIACSKWDPEAPFGQRGPRRQSISPKASPWPLATIRGPHIGSKQEFSSSSGEDFPSLNALRTQGPGVVHIWYNIPLCTILVQQSNDDPFGTQLRDSKSSTQSITNFEGGLFSYSVWKFPGGYQKTIQEPQPPGPAGVGLYFLVRIIPRVISRVYQSLNQFSRHQVLHYSLDNLIGTYRL</sequence>
<evidence type="ECO:0000313" key="2">
    <source>
        <dbReference type="EMBL" id="MBW0461558.1"/>
    </source>
</evidence>
<evidence type="ECO:0000256" key="1">
    <source>
        <dbReference type="SAM" id="MobiDB-lite"/>
    </source>
</evidence>
<organism evidence="2 3">
    <name type="scientific">Austropuccinia psidii MF-1</name>
    <dbReference type="NCBI Taxonomy" id="1389203"/>
    <lineage>
        <taxon>Eukaryota</taxon>
        <taxon>Fungi</taxon>
        <taxon>Dikarya</taxon>
        <taxon>Basidiomycota</taxon>
        <taxon>Pucciniomycotina</taxon>
        <taxon>Pucciniomycetes</taxon>
        <taxon>Pucciniales</taxon>
        <taxon>Sphaerophragmiaceae</taxon>
        <taxon>Austropuccinia</taxon>
    </lineage>
</organism>
<accession>A0A9Q3GBK1</accession>
<keyword evidence="3" id="KW-1185">Reference proteome</keyword>
<gene>
    <name evidence="2" type="ORF">O181_001273</name>
</gene>
<feature type="region of interest" description="Disordered" evidence="1">
    <location>
        <begin position="16"/>
        <end position="40"/>
    </location>
</feature>
<evidence type="ECO:0000313" key="3">
    <source>
        <dbReference type="Proteomes" id="UP000765509"/>
    </source>
</evidence>
<comment type="caution">
    <text evidence="2">The sequence shown here is derived from an EMBL/GenBank/DDBJ whole genome shotgun (WGS) entry which is preliminary data.</text>
</comment>
<proteinExistence type="predicted"/>
<dbReference type="Proteomes" id="UP000765509">
    <property type="component" value="Unassembled WGS sequence"/>
</dbReference>
<dbReference type="EMBL" id="AVOT02000181">
    <property type="protein sequence ID" value="MBW0461558.1"/>
    <property type="molecule type" value="Genomic_DNA"/>
</dbReference>
<reference evidence="2" key="1">
    <citation type="submission" date="2021-03" db="EMBL/GenBank/DDBJ databases">
        <title>Draft genome sequence of rust myrtle Austropuccinia psidii MF-1, a brazilian biotype.</title>
        <authorList>
            <person name="Quecine M.C."/>
            <person name="Pachon D.M.R."/>
            <person name="Bonatelli M.L."/>
            <person name="Correr F.H."/>
            <person name="Franceschini L.M."/>
            <person name="Leite T.F."/>
            <person name="Margarido G.R.A."/>
            <person name="Almeida C.A."/>
            <person name="Ferrarezi J.A."/>
            <person name="Labate C.A."/>
        </authorList>
    </citation>
    <scope>NUCLEOTIDE SEQUENCE</scope>
    <source>
        <strain evidence="2">MF-1</strain>
    </source>
</reference>
<protein>
    <submittedName>
        <fullName evidence="2">Uncharacterized protein</fullName>
    </submittedName>
</protein>
<dbReference type="AlphaFoldDB" id="A0A9Q3GBK1"/>
<name>A0A9Q3GBK1_9BASI</name>